<organism evidence="2 3">
    <name type="scientific">Mucuna pruriens</name>
    <name type="common">Velvet bean</name>
    <name type="synonym">Dolichos pruriens</name>
    <dbReference type="NCBI Taxonomy" id="157652"/>
    <lineage>
        <taxon>Eukaryota</taxon>
        <taxon>Viridiplantae</taxon>
        <taxon>Streptophyta</taxon>
        <taxon>Embryophyta</taxon>
        <taxon>Tracheophyta</taxon>
        <taxon>Spermatophyta</taxon>
        <taxon>Magnoliopsida</taxon>
        <taxon>eudicotyledons</taxon>
        <taxon>Gunneridae</taxon>
        <taxon>Pentapetalae</taxon>
        <taxon>rosids</taxon>
        <taxon>fabids</taxon>
        <taxon>Fabales</taxon>
        <taxon>Fabaceae</taxon>
        <taxon>Papilionoideae</taxon>
        <taxon>50 kb inversion clade</taxon>
        <taxon>NPAAA clade</taxon>
        <taxon>indigoferoid/millettioid clade</taxon>
        <taxon>Phaseoleae</taxon>
        <taxon>Mucuna</taxon>
    </lineage>
</organism>
<dbReference type="AlphaFoldDB" id="A0A371EIY9"/>
<dbReference type="PROSITE" id="PS50994">
    <property type="entry name" value="INTEGRASE"/>
    <property type="match status" value="1"/>
</dbReference>
<dbReference type="PANTHER" id="PTHR48475">
    <property type="entry name" value="RIBONUCLEASE H"/>
    <property type="match status" value="1"/>
</dbReference>
<dbReference type="PANTHER" id="PTHR48475:SF2">
    <property type="entry name" value="RIBONUCLEASE H"/>
    <property type="match status" value="1"/>
</dbReference>
<evidence type="ECO:0000259" key="1">
    <source>
        <dbReference type="PROSITE" id="PS50994"/>
    </source>
</evidence>
<dbReference type="Pfam" id="PF00665">
    <property type="entry name" value="rve"/>
    <property type="match status" value="1"/>
</dbReference>
<name>A0A371EIY9_MUCPR</name>
<sequence length="270" mass="30980">MQDDIPGVKDDVSLSPILTQPVLDGSSNKKGNRAGIILEGPEGFRASNNQVEYETLLVGIQLAKELGVWKLAVKSDSQLVTGQVNNEYQAKDLQLTRYLGVRGGFHNTVIQEALGRPIIEETWVLCTEWWSSWRDPIISYLSQDMVLDDPKEARRIKREATKYVLIVGQLYRRVDYFTKWIEVKPIATILAKRVKHFYWRRIIYRFRPLAVIVSDNGTQFASRAVAKFCTQYGIRQSFTSVEHPQSNGQVETTNRVILRELHKWLEEAKG</sequence>
<dbReference type="InterPro" id="IPR002156">
    <property type="entry name" value="RNaseH_domain"/>
</dbReference>
<dbReference type="Proteomes" id="UP000257109">
    <property type="component" value="Unassembled WGS sequence"/>
</dbReference>
<dbReference type="InterPro" id="IPR001584">
    <property type="entry name" value="Integrase_cat-core"/>
</dbReference>
<dbReference type="GO" id="GO:0015074">
    <property type="term" value="P:DNA integration"/>
    <property type="evidence" value="ECO:0007669"/>
    <property type="project" value="InterPro"/>
</dbReference>
<evidence type="ECO:0000313" key="2">
    <source>
        <dbReference type="EMBL" id="RDX66012.1"/>
    </source>
</evidence>
<feature type="domain" description="Integrase catalytic" evidence="1">
    <location>
        <begin position="132"/>
        <end position="270"/>
    </location>
</feature>
<accession>A0A371EIY9</accession>
<keyword evidence="3" id="KW-1185">Reference proteome</keyword>
<reference evidence="2" key="1">
    <citation type="submission" date="2018-05" db="EMBL/GenBank/DDBJ databases">
        <title>Draft genome of Mucuna pruriens seed.</title>
        <authorList>
            <person name="Nnadi N.E."/>
            <person name="Vos R."/>
            <person name="Hasami M.H."/>
            <person name="Devisetty U.K."/>
            <person name="Aguiy J.C."/>
        </authorList>
    </citation>
    <scope>NUCLEOTIDE SEQUENCE [LARGE SCALE GENOMIC DNA]</scope>
    <source>
        <strain evidence="2">JCA_2017</strain>
    </source>
</reference>
<feature type="non-terminal residue" evidence="2">
    <location>
        <position position="1"/>
    </location>
</feature>
<dbReference type="InterPro" id="IPR012337">
    <property type="entry name" value="RNaseH-like_sf"/>
</dbReference>
<dbReference type="GO" id="GO:0004523">
    <property type="term" value="F:RNA-DNA hybrid ribonuclease activity"/>
    <property type="evidence" value="ECO:0007669"/>
    <property type="project" value="InterPro"/>
</dbReference>
<dbReference type="Pfam" id="PF13456">
    <property type="entry name" value="RVT_3"/>
    <property type="match status" value="1"/>
</dbReference>
<protein>
    <submittedName>
        <fullName evidence="2">Pol polyprotein</fullName>
    </submittedName>
</protein>
<evidence type="ECO:0000313" key="3">
    <source>
        <dbReference type="Proteomes" id="UP000257109"/>
    </source>
</evidence>
<comment type="caution">
    <text evidence="2">The sequence shown here is derived from an EMBL/GenBank/DDBJ whole genome shotgun (WGS) entry which is preliminary data.</text>
</comment>
<dbReference type="OrthoDB" id="1739513at2759"/>
<dbReference type="Gene3D" id="3.30.420.10">
    <property type="entry name" value="Ribonuclease H-like superfamily/Ribonuclease H"/>
    <property type="match status" value="2"/>
</dbReference>
<dbReference type="EMBL" id="QJKJ01013628">
    <property type="protein sequence ID" value="RDX66012.1"/>
    <property type="molecule type" value="Genomic_DNA"/>
</dbReference>
<dbReference type="SUPFAM" id="SSF53098">
    <property type="entry name" value="Ribonuclease H-like"/>
    <property type="match status" value="2"/>
</dbReference>
<dbReference type="GO" id="GO:0003676">
    <property type="term" value="F:nucleic acid binding"/>
    <property type="evidence" value="ECO:0007669"/>
    <property type="project" value="InterPro"/>
</dbReference>
<dbReference type="InterPro" id="IPR036397">
    <property type="entry name" value="RNaseH_sf"/>
</dbReference>
<gene>
    <name evidence="2" type="primary">pol</name>
    <name evidence="2" type="ORF">CR513_55263</name>
</gene>
<proteinExistence type="predicted"/>